<comment type="similarity">
    <text evidence="1">Belongs to the LOR family.</text>
</comment>
<proteinExistence type="inferred from homology"/>
<dbReference type="EMBL" id="LSYV01000058">
    <property type="protein sequence ID" value="KXZ45208.1"/>
    <property type="molecule type" value="Genomic_DNA"/>
</dbReference>
<dbReference type="InterPro" id="IPR025659">
    <property type="entry name" value="Tubby-like_C"/>
</dbReference>
<comment type="caution">
    <text evidence="2">The sequence shown here is derived from an EMBL/GenBank/DDBJ whole genome shotgun (WGS) entry which is preliminary data.</text>
</comment>
<accession>A0A150G5W1</accession>
<dbReference type="InterPro" id="IPR007612">
    <property type="entry name" value="LOR"/>
</dbReference>
<evidence type="ECO:0000313" key="3">
    <source>
        <dbReference type="Proteomes" id="UP000075714"/>
    </source>
</evidence>
<name>A0A150G5W1_GONPE</name>
<evidence type="ECO:0000313" key="2">
    <source>
        <dbReference type="EMBL" id="KXZ45208.1"/>
    </source>
</evidence>
<dbReference type="Gene3D" id="2.40.160.200">
    <property type="entry name" value="LURP1-related"/>
    <property type="match status" value="1"/>
</dbReference>
<dbReference type="OrthoDB" id="2247at2759"/>
<dbReference type="Pfam" id="PF04525">
    <property type="entry name" value="LOR"/>
    <property type="match status" value="1"/>
</dbReference>
<dbReference type="InterPro" id="IPR038595">
    <property type="entry name" value="LOR_sf"/>
</dbReference>
<reference evidence="3" key="1">
    <citation type="journal article" date="2016" name="Nat. Commun.">
        <title>The Gonium pectorale genome demonstrates co-option of cell cycle regulation during the evolution of multicellularity.</title>
        <authorList>
            <person name="Hanschen E.R."/>
            <person name="Marriage T.N."/>
            <person name="Ferris P.J."/>
            <person name="Hamaji T."/>
            <person name="Toyoda A."/>
            <person name="Fujiyama A."/>
            <person name="Neme R."/>
            <person name="Noguchi H."/>
            <person name="Minakuchi Y."/>
            <person name="Suzuki M."/>
            <person name="Kawai-Toyooka H."/>
            <person name="Smith D.R."/>
            <person name="Sparks H."/>
            <person name="Anderson J."/>
            <person name="Bakaric R."/>
            <person name="Luria V."/>
            <person name="Karger A."/>
            <person name="Kirschner M.W."/>
            <person name="Durand P.M."/>
            <person name="Michod R.E."/>
            <person name="Nozaki H."/>
            <person name="Olson B.J."/>
        </authorList>
    </citation>
    <scope>NUCLEOTIDE SEQUENCE [LARGE SCALE GENOMIC DNA]</scope>
    <source>
        <strain evidence="3">NIES-2863</strain>
    </source>
</reference>
<keyword evidence="3" id="KW-1185">Reference proteome</keyword>
<dbReference type="Proteomes" id="UP000075714">
    <property type="component" value="Unassembled WGS sequence"/>
</dbReference>
<protein>
    <submittedName>
        <fullName evidence="2">Uncharacterized protein</fullName>
    </submittedName>
</protein>
<gene>
    <name evidence="2" type="ORF">GPECTOR_57g498</name>
</gene>
<sequence length="256" mass="27850">MPRFLLKKAHLSRDDYRVWEAPTGQLVAVSHHFGKNPYSSLDPLGLSGTVAHHDNKVGEWESVCHVSGYRGMPALKIRPKTMSAHGRQYIQDASGQHTHCNVGKESRLKSMSVRHNLAVRRGRDKEVVYRILVDLSGRTMQVVNAADELVALMHKSPSAMLLSAAFGGGSEVLLDVAPGVDWTAMVALMIGVKQVGAHFVSDAIGNFVTQPLQEAAVGQVVAATGLQQQAEAAGHAVDSSVHVVQQLQHLYNMFYK</sequence>
<dbReference type="SUPFAM" id="SSF54518">
    <property type="entry name" value="Tubby C-terminal domain-like"/>
    <property type="match status" value="1"/>
</dbReference>
<evidence type="ECO:0000256" key="1">
    <source>
        <dbReference type="ARBA" id="ARBA00005437"/>
    </source>
</evidence>
<organism evidence="2 3">
    <name type="scientific">Gonium pectorale</name>
    <name type="common">Green alga</name>
    <dbReference type="NCBI Taxonomy" id="33097"/>
    <lineage>
        <taxon>Eukaryota</taxon>
        <taxon>Viridiplantae</taxon>
        <taxon>Chlorophyta</taxon>
        <taxon>core chlorophytes</taxon>
        <taxon>Chlorophyceae</taxon>
        <taxon>CS clade</taxon>
        <taxon>Chlamydomonadales</taxon>
        <taxon>Volvocaceae</taxon>
        <taxon>Gonium</taxon>
    </lineage>
</organism>
<dbReference type="AlphaFoldDB" id="A0A150G5W1"/>